<evidence type="ECO:0000256" key="3">
    <source>
        <dbReference type="ARBA" id="ARBA00011738"/>
    </source>
</evidence>
<dbReference type="InterPro" id="IPR036250">
    <property type="entry name" value="AcylCo_DH-like_C"/>
</dbReference>
<evidence type="ECO:0000259" key="10">
    <source>
        <dbReference type="Pfam" id="PF02771"/>
    </source>
</evidence>
<dbReference type="PANTHER" id="PTHR48083">
    <property type="entry name" value="MEDIUM-CHAIN SPECIFIC ACYL-COA DEHYDROGENASE, MITOCHONDRIAL-RELATED"/>
    <property type="match status" value="1"/>
</dbReference>
<evidence type="ECO:0000256" key="7">
    <source>
        <dbReference type="RuleBase" id="RU362125"/>
    </source>
</evidence>
<evidence type="ECO:0000256" key="5">
    <source>
        <dbReference type="ARBA" id="ARBA00022827"/>
    </source>
</evidence>
<keyword evidence="4 7" id="KW-0285">Flavoprotein</keyword>
<keyword evidence="5 7" id="KW-0274">FAD</keyword>
<name>A0ABZ2CJC5_9BACI</name>
<dbReference type="InterPro" id="IPR050741">
    <property type="entry name" value="Acyl-CoA_dehydrogenase"/>
</dbReference>
<comment type="similarity">
    <text evidence="2 7">Belongs to the acyl-CoA dehydrogenase family.</text>
</comment>
<dbReference type="InterPro" id="IPR006091">
    <property type="entry name" value="Acyl-CoA_Oxase/DH_mid-dom"/>
</dbReference>
<dbReference type="InterPro" id="IPR009100">
    <property type="entry name" value="AcylCoA_DH/oxidase_NM_dom_sf"/>
</dbReference>
<dbReference type="InterPro" id="IPR013786">
    <property type="entry name" value="AcylCoA_DH/ox_N"/>
</dbReference>
<dbReference type="Gene3D" id="1.10.540.10">
    <property type="entry name" value="Acyl-CoA dehydrogenase/oxidase, N-terminal domain"/>
    <property type="match status" value="1"/>
</dbReference>
<dbReference type="Pfam" id="PF02770">
    <property type="entry name" value="Acyl-CoA_dh_M"/>
    <property type="match status" value="1"/>
</dbReference>
<gene>
    <name evidence="11" type="ORF">R4Z09_13275</name>
</gene>
<evidence type="ECO:0000259" key="8">
    <source>
        <dbReference type="Pfam" id="PF00441"/>
    </source>
</evidence>
<evidence type="ECO:0000256" key="1">
    <source>
        <dbReference type="ARBA" id="ARBA00001974"/>
    </source>
</evidence>
<reference evidence="11 12" key="1">
    <citation type="submission" date="2023-10" db="EMBL/GenBank/DDBJ databases">
        <title>Niallia locisalis sp.nov. isolated from a salt pond sample.</title>
        <authorList>
            <person name="Li X.-J."/>
            <person name="Dong L."/>
        </authorList>
    </citation>
    <scope>NUCLEOTIDE SEQUENCE [LARGE SCALE GENOMIC DNA]</scope>
    <source>
        <strain evidence="11 12">DSM 29761</strain>
    </source>
</reference>
<dbReference type="Proteomes" id="UP001357223">
    <property type="component" value="Chromosome"/>
</dbReference>
<proteinExistence type="inferred from homology"/>
<protein>
    <submittedName>
        <fullName evidence="11">Acyl-CoA dehydrogenase family protein</fullName>
    </submittedName>
</protein>
<dbReference type="SUPFAM" id="SSF47203">
    <property type="entry name" value="Acyl-CoA dehydrogenase C-terminal domain-like"/>
    <property type="match status" value="1"/>
</dbReference>
<feature type="domain" description="Acyl-CoA dehydrogenase/oxidase C-terminal" evidence="8">
    <location>
        <begin position="238"/>
        <end position="386"/>
    </location>
</feature>
<dbReference type="EMBL" id="CP137640">
    <property type="protein sequence ID" value="WVX83864.1"/>
    <property type="molecule type" value="Genomic_DNA"/>
</dbReference>
<comment type="subunit">
    <text evidence="3">Homodimer.</text>
</comment>
<evidence type="ECO:0000313" key="12">
    <source>
        <dbReference type="Proteomes" id="UP001357223"/>
    </source>
</evidence>
<dbReference type="PANTHER" id="PTHR48083:SF13">
    <property type="entry name" value="ACYL-COA DEHYDROGENASE FAMILY MEMBER 11"/>
    <property type="match status" value="1"/>
</dbReference>
<dbReference type="InterPro" id="IPR037069">
    <property type="entry name" value="AcylCoA_DH/ox_N_sf"/>
</dbReference>
<dbReference type="Gene3D" id="2.40.110.10">
    <property type="entry name" value="Butyryl-CoA Dehydrogenase, subunit A, domain 2"/>
    <property type="match status" value="1"/>
</dbReference>
<dbReference type="InterPro" id="IPR046373">
    <property type="entry name" value="Acyl-CoA_Oxase/DH_mid-dom_sf"/>
</dbReference>
<evidence type="ECO:0000256" key="4">
    <source>
        <dbReference type="ARBA" id="ARBA00022630"/>
    </source>
</evidence>
<evidence type="ECO:0000259" key="9">
    <source>
        <dbReference type="Pfam" id="PF02770"/>
    </source>
</evidence>
<feature type="domain" description="Acyl-CoA dehydrogenase/oxidase N-terminal" evidence="10">
    <location>
        <begin position="8"/>
        <end position="122"/>
    </location>
</feature>
<keyword evidence="6 7" id="KW-0560">Oxidoreductase</keyword>
<dbReference type="InterPro" id="IPR009075">
    <property type="entry name" value="AcylCo_DH/oxidase_C"/>
</dbReference>
<organism evidence="11 12">
    <name type="scientific">Niallia oryzisoli</name>
    <dbReference type="NCBI Taxonomy" id="1737571"/>
    <lineage>
        <taxon>Bacteria</taxon>
        <taxon>Bacillati</taxon>
        <taxon>Bacillota</taxon>
        <taxon>Bacilli</taxon>
        <taxon>Bacillales</taxon>
        <taxon>Bacillaceae</taxon>
        <taxon>Niallia</taxon>
    </lineage>
</organism>
<dbReference type="SUPFAM" id="SSF56645">
    <property type="entry name" value="Acyl-CoA dehydrogenase NM domain-like"/>
    <property type="match status" value="1"/>
</dbReference>
<dbReference type="RefSeq" id="WP_338452736.1">
    <property type="nucleotide sequence ID" value="NZ_CP137640.1"/>
</dbReference>
<evidence type="ECO:0000313" key="11">
    <source>
        <dbReference type="EMBL" id="WVX83864.1"/>
    </source>
</evidence>
<feature type="domain" description="Acyl-CoA oxidase/dehydrogenase middle" evidence="9">
    <location>
        <begin position="128"/>
        <end position="211"/>
    </location>
</feature>
<accession>A0ABZ2CJC5</accession>
<evidence type="ECO:0000256" key="6">
    <source>
        <dbReference type="ARBA" id="ARBA00023002"/>
    </source>
</evidence>
<evidence type="ECO:0000256" key="2">
    <source>
        <dbReference type="ARBA" id="ARBA00009347"/>
    </source>
</evidence>
<dbReference type="Pfam" id="PF02771">
    <property type="entry name" value="Acyl-CoA_dh_N"/>
    <property type="match status" value="1"/>
</dbReference>
<sequence length="404" mass="44788">MYNFSPSTEQEELLARARKIMEEDVYPAEKHIIPGVGLPAEILKPIQQKVKEQNLWAAHLPIEIGGLGLGNVFLGLLNEILGSSPIGPRCFGTAAPDTGNTEILLKAGTPKQIEKYLKPVINDDIRSCFAMTEPDVSGADPTGIQTSAVRDGNEWVLNGKKWFASNAGLSSFAIVMAVTNPDAAPHERASMFIVDIGTPGFELIRDIAVMGDFSEGGHWEIHLNNCRIPAENILGKEGEGFKLAQMRLGPGRITHAMRWLGVMNRSFDLMIEYALKRKTRGKPLAEFQTIQNFIADSAAEISASRLMTLHAAWKMDQGEDARKEIALIKFYGAKILNDVISRAIQVHGSLGYSKDTPLEAFYREARAAHIYDGPDEVHRMVVAKRYLKEYQMKKNEELVENSAR</sequence>
<keyword evidence="12" id="KW-1185">Reference proteome</keyword>
<comment type="cofactor">
    <cofactor evidence="1 7">
        <name>FAD</name>
        <dbReference type="ChEBI" id="CHEBI:57692"/>
    </cofactor>
</comment>
<dbReference type="Gene3D" id="1.20.140.10">
    <property type="entry name" value="Butyryl-CoA Dehydrogenase, subunit A, domain 3"/>
    <property type="match status" value="1"/>
</dbReference>
<dbReference type="Pfam" id="PF00441">
    <property type="entry name" value="Acyl-CoA_dh_1"/>
    <property type="match status" value="1"/>
</dbReference>